<comment type="caution">
    <text evidence="9">The sequence shown here is derived from an EMBL/GenBank/DDBJ whole genome shotgun (WGS) entry which is preliminary data.</text>
</comment>
<evidence type="ECO:0000256" key="5">
    <source>
        <dbReference type="ARBA" id="ARBA00022857"/>
    </source>
</evidence>
<evidence type="ECO:0000313" key="9">
    <source>
        <dbReference type="EMBL" id="GCC27558.1"/>
    </source>
</evidence>
<keyword evidence="6" id="KW-0539">Nucleus</keyword>
<keyword evidence="4" id="KW-0963">Cytoplasm</keyword>
<dbReference type="EMBL" id="BEZZ01000169">
    <property type="protein sequence ID" value="GCC27558.1"/>
    <property type="molecule type" value="Genomic_DNA"/>
</dbReference>
<gene>
    <name evidence="9" type="ORF">chiPu_0005983</name>
</gene>
<feature type="domain" description="NmrA-like" evidence="8">
    <location>
        <begin position="12"/>
        <end position="264"/>
    </location>
</feature>
<dbReference type="OrthoDB" id="300709at2759"/>
<proteinExistence type="inferred from homology"/>
<dbReference type="SUPFAM" id="SSF51735">
    <property type="entry name" value="NAD(P)-binding Rossmann-fold domains"/>
    <property type="match status" value="1"/>
</dbReference>
<reference evidence="9 10" key="1">
    <citation type="journal article" date="2018" name="Nat. Ecol. Evol.">
        <title>Shark genomes provide insights into elasmobranch evolution and the origin of vertebrates.</title>
        <authorList>
            <person name="Hara Y"/>
            <person name="Yamaguchi K"/>
            <person name="Onimaru K"/>
            <person name="Kadota M"/>
            <person name="Koyanagi M"/>
            <person name="Keeley SD"/>
            <person name="Tatsumi K"/>
            <person name="Tanaka K"/>
            <person name="Motone F"/>
            <person name="Kageyama Y"/>
            <person name="Nozu R"/>
            <person name="Adachi N"/>
            <person name="Nishimura O"/>
            <person name="Nakagawa R"/>
            <person name="Tanegashima C"/>
            <person name="Kiyatake I"/>
            <person name="Matsumoto R"/>
            <person name="Murakumo K"/>
            <person name="Nishida K"/>
            <person name="Terakita A"/>
            <person name="Kuratani S"/>
            <person name="Sato K"/>
            <person name="Hyodo S Kuraku.S."/>
        </authorList>
    </citation>
    <scope>NUCLEOTIDE SEQUENCE [LARGE SCALE GENOMIC DNA]</scope>
</reference>
<dbReference type="InterPro" id="IPR008030">
    <property type="entry name" value="NmrA-like"/>
</dbReference>
<dbReference type="InterPro" id="IPR051164">
    <property type="entry name" value="NmrA-like_oxidored"/>
</dbReference>
<dbReference type="STRING" id="137246.A0A401SAX7"/>
<dbReference type="Gene3D" id="3.90.25.10">
    <property type="entry name" value="UDP-galactose 4-epimerase, domain 1"/>
    <property type="match status" value="1"/>
</dbReference>
<evidence type="ECO:0000256" key="2">
    <source>
        <dbReference type="ARBA" id="ARBA00004556"/>
    </source>
</evidence>
<dbReference type="Gene3D" id="3.40.50.720">
    <property type="entry name" value="NAD(P)-binding Rossmann-like Domain"/>
    <property type="match status" value="1"/>
</dbReference>
<dbReference type="GO" id="GO:0048471">
    <property type="term" value="C:perinuclear region of cytoplasm"/>
    <property type="evidence" value="ECO:0007669"/>
    <property type="project" value="UniProtKB-SubCell"/>
</dbReference>
<protein>
    <recommendedName>
        <fullName evidence="7">NmrA-like family domain-containing protein 1</fullName>
    </recommendedName>
</protein>
<dbReference type="CDD" id="cd05251">
    <property type="entry name" value="NmrA_like_SDR_a"/>
    <property type="match status" value="1"/>
</dbReference>
<keyword evidence="5" id="KW-0521">NADP</keyword>
<comment type="similarity">
    <text evidence="3">Belongs to the NmrA-type oxidoreductase family.</text>
</comment>
<keyword evidence="10" id="KW-1185">Reference proteome</keyword>
<comment type="subcellular location">
    <subcellularLocation>
        <location evidence="2">Cytoplasm</location>
        <location evidence="2">Perinuclear region</location>
    </subcellularLocation>
    <subcellularLocation>
        <location evidence="1">Nucleus</location>
    </subcellularLocation>
</comment>
<dbReference type="FunFam" id="3.40.50.720:FF:000181">
    <property type="entry name" value="NmrA-like family domain-containing protein 1"/>
    <property type="match status" value="1"/>
</dbReference>
<evidence type="ECO:0000256" key="7">
    <source>
        <dbReference type="ARBA" id="ARBA00040296"/>
    </source>
</evidence>
<organism evidence="9 10">
    <name type="scientific">Chiloscyllium punctatum</name>
    <name type="common">Brownbanded bambooshark</name>
    <name type="synonym">Hemiscyllium punctatum</name>
    <dbReference type="NCBI Taxonomy" id="137246"/>
    <lineage>
        <taxon>Eukaryota</taxon>
        <taxon>Metazoa</taxon>
        <taxon>Chordata</taxon>
        <taxon>Craniata</taxon>
        <taxon>Vertebrata</taxon>
        <taxon>Chondrichthyes</taxon>
        <taxon>Elasmobranchii</taxon>
        <taxon>Galeomorphii</taxon>
        <taxon>Galeoidea</taxon>
        <taxon>Orectolobiformes</taxon>
        <taxon>Hemiscylliidae</taxon>
        <taxon>Chiloscyllium</taxon>
    </lineage>
</organism>
<evidence type="ECO:0000256" key="3">
    <source>
        <dbReference type="ARBA" id="ARBA00006328"/>
    </source>
</evidence>
<sequence length="296" mass="33682">MPPTLLSGHNLGYQGGSVAMALLKDGSFKVRAITRNPRKKAVQELKHLGAEIVKADLDNEKSLLEALKDVYGVFLVTDYWEYMDKDRELQQGKRVADICSQFDVKHIVFSGLENVKKLTDGKLDVPHFDGKGEIEEYFREIGARMTSVRMPDYFENFLHVFRPVKSGKEYYVLDIPMGGVPMDGMSVKDLGGVVLAIFKNPEKYIGKGIGLSTDKLKIEEYAAIMSRHTGKSIQDSKISIKEYEERNFPGAQELAKMFQFYMKQPDRNKDLTLMLNPEAQSFEEWMSKNKNAFIND</sequence>
<dbReference type="PANTHER" id="PTHR42748:SF7">
    <property type="entry name" value="NMRA LIKE REDOX SENSOR 1-RELATED"/>
    <property type="match status" value="1"/>
</dbReference>
<evidence type="ECO:0000256" key="1">
    <source>
        <dbReference type="ARBA" id="ARBA00004123"/>
    </source>
</evidence>
<evidence type="ECO:0000256" key="4">
    <source>
        <dbReference type="ARBA" id="ARBA00022490"/>
    </source>
</evidence>
<dbReference type="Pfam" id="PF05368">
    <property type="entry name" value="NmrA"/>
    <property type="match status" value="1"/>
</dbReference>
<evidence type="ECO:0000256" key="6">
    <source>
        <dbReference type="ARBA" id="ARBA00023242"/>
    </source>
</evidence>
<accession>A0A401SAX7</accession>
<dbReference type="OMA" id="FMENTVA"/>
<name>A0A401SAX7_CHIPU</name>
<dbReference type="GO" id="GO:0005634">
    <property type="term" value="C:nucleus"/>
    <property type="evidence" value="ECO:0007669"/>
    <property type="project" value="UniProtKB-SubCell"/>
</dbReference>
<evidence type="ECO:0000259" key="8">
    <source>
        <dbReference type="Pfam" id="PF05368"/>
    </source>
</evidence>
<dbReference type="InterPro" id="IPR036291">
    <property type="entry name" value="NAD(P)-bd_dom_sf"/>
</dbReference>
<dbReference type="PANTHER" id="PTHR42748">
    <property type="entry name" value="NITROGEN METABOLITE REPRESSION PROTEIN NMRA FAMILY MEMBER"/>
    <property type="match status" value="1"/>
</dbReference>
<dbReference type="Proteomes" id="UP000287033">
    <property type="component" value="Unassembled WGS sequence"/>
</dbReference>
<dbReference type="AlphaFoldDB" id="A0A401SAX7"/>
<evidence type="ECO:0000313" key="10">
    <source>
        <dbReference type="Proteomes" id="UP000287033"/>
    </source>
</evidence>